<evidence type="ECO:0000256" key="2">
    <source>
        <dbReference type="SAM" id="Phobius"/>
    </source>
</evidence>
<gene>
    <name evidence="6" type="ORF">SUNI508_03537</name>
</gene>
<evidence type="ECO:0000313" key="6">
    <source>
        <dbReference type="EMBL" id="KAK9424661.1"/>
    </source>
</evidence>
<feature type="region of interest" description="Disordered" evidence="1">
    <location>
        <begin position="1"/>
        <end position="73"/>
    </location>
</feature>
<evidence type="ECO:0000259" key="5">
    <source>
        <dbReference type="Pfam" id="PF26153"/>
    </source>
</evidence>
<evidence type="ECO:0000259" key="4">
    <source>
        <dbReference type="Pfam" id="PF26150"/>
    </source>
</evidence>
<dbReference type="PANTHER" id="PTHR35895:SF3">
    <property type="entry name" value="PRE-RRNA PROCESSING PROTEIN"/>
    <property type="match status" value="1"/>
</dbReference>
<accession>A0ABR2VDQ6</accession>
<dbReference type="EMBL" id="JARVKF010000035">
    <property type="protein sequence ID" value="KAK9424661.1"/>
    <property type="molecule type" value="Genomic_DNA"/>
</dbReference>
<feature type="domain" description="Tag1 C-terminal" evidence="3">
    <location>
        <begin position="465"/>
        <end position="579"/>
    </location>
</feature>
<name>A0ABR2VDQ6_9PEZI</name>
<feature type="compositionally biased region" description="Polar residues" evidence="1">
    <location>
        <begin position="52"/>
        <end position="68"/>
    </location>
</feature>
<dbReference type="Pfam" id="PF22786">
    <property type="entry name" value="Tag1_C"/>
    <property type="match status" value="1"/>
</dbReference>
<keyword evidence="7" id="KW-1185">Reference proteome</keyword>
<dbReference type="Proteomes" id="UP001408356">
    <property type="component" value="Unassembled WGS sequence"/>
</dbReference>
<protein>
    <submittedName>
        <fullName evidence="6">Pre-rRNA processing protein</fullName>
    </submittedName>
</protein>
<dbReference type="InterPro" id="IPR046368">
    <property type="entry name" value="Tag1"/>
</dbReference>
<organism evidence="6 7">
    <name type="scientific">Seiridium unicorne</name>
    <dbReference type="NCBI Taxonomy" id="138068"/>
    <lineage>
        <taxon>Eukaryota</taxon>
        <taxon>Fungi</taxon>
        <taxon>Dikarya</taxon>
        <taxon>Ascomycota</taxon>
        <taxon>Pezizomycotina</taxon>
        <taxon>Sordariomycetes</taxon>
        <taxon>Xylariomycetidae</taxon>
        <taxon>Amphisphaeriales</taxon>
        <taxon>Sporocadaceae</taxon>
        <taxon>Seiridium</taxon>
    </lineage>
</organism>
<dbReference type="Pfam" id="PF26174">
    <property type="entry name" value="LEA-2_1"/>
    <property type="match status" value="1"/>
</dbReference>
<dbReference type="InterPro" id="IPR059066">
    <property type="entry name" value="Ig_Tag1-like_5th"/>
</dbReference>
<dbReference type="InterPro" id="IPR055011">
    <property type="entry name" value="Tag1_C"/>
</dbReference>
<dbReference type="PANTHER" id="PTHR35895">
    <property type="entry name" value="CHROMOSOME 16, WHOLE GENOME SHOTGUN SEQUENCE"/>
    <property type="match status" value="1"/>
</dbReference>
<keyword evidence="2" id="KW-0472">Membrane</keyword>
<dbReference type="SUPFAM" id="SSF117070">
    <property type="entry name" value="LEA14-like"/>
    <property type="match status" value="1"/>
</dbReference>
<sequence>MSDDDERSPLLSAAASSKGKGIAHGSGETTPLLSSSTETPRYDGEHDEPDQDTTASVRSHQSDSPSTRSTKRRSLRWPSFIAMGILATLVVVIIALVFIVPDAVQEYAKQAAVLEPTNLSLDSITTDGVKARVQANFRLDGSRVENDHVRRVGKAATWVANSLGTEKTKVAVSLPEYGDVLLGTAVIPPLIINLREGYTTILDFVTELSPGDVEGIRTIANEWLEGRLDRLRLKGATDLTLKSGIIPLGTHNVVESLVFEANKIPSMPAYNITRLNVKDVPSPGDRKSMVAEVSLSAYNEYPVELNVPELGFDILVPGCNDDQNIIIADAVTSEIHVKPRTDVELDVHGLIRELPESLTRACPNSNSSPLDLLLKQYMNGEPATLFVRGSSQPDGSTPRWIAEILSSVTLPVPFPGRSLDGLLKNFSLTDVHFTLPDPFADENDPDSNPKVSGNVLVTAGLPAEMNFGVNVTKVRAFADVSYKGNKLGELNLKKWQGANSTRIEAEDGQEATLKIQSRINDAPLNVTDSDVFSDVIQKLVFGGEPISLDIKAAVDVKVVTALGQLILKDVPAEGKIPVKPLSSGKGSFGAITPKVRSIRILDTSSTSITLQALVNITNPTPYTAHVPYINVHVMKNDTVLGHATVQNLDVVKGSNSDMLVTARWEPSMSGKEGRHIGRELISQFISGFNTTITVKAHGDSIPGQEVLCDALSRFNFTIPAPKLDLPGETPEERSHFIRDATFHFFSSTATFTLVSPLHYNTLYVDFVNATALFNHTEPIGKIIHELPFQAPPGKSQTPKLPVEWSVGSVGYDAVRKALGGRLKLDAHAEVDIRLGNWKERFWYVGKGIGASIQI</sequence>
<feature type="transmembrane region" description="Helical" evidence="2">
    <location>
        <begin position="77"/>
        <end position="100"/>
    </location>
</feature>
<keyword evidence="2" id="KW-0812">Transmembrane</keyword>
<evidence type="ECO:0000256" key="1">
    <source>
        <dbReference type="SAM" id="MobiDB-lite"/>
    </source>
</evidence>
<comment type="caution">
    <text evidence="6">The sequence shown here is derived from an EMBL/GenBank/DDBJ whole genome shotgun (WGS) entry which is preliminary data.</text>
</comment>
<dbReference type="InterPro" id="IPR059065">
    <property type="entry name" value="Ig_Tag1-like_4th"/>
</dbReference>
<feature type="compositionally biased region" description="Low complexity" evidence="1">
    <location>
        <begin position="12"/>
        <end position="39"/>
    </location>
</feature>
<evidence type="ECO:0000259" key="3">
    <source>
        <dbReference type="Pfam" id="PF22786"/>
    </source>
</evidence>
<reference evidence="6 7" key="1">
    <citation type="journal article" date="2024" name="J. Plant Pathol.">
        <title>Sequence and assembly of the genome of Seiridium unicorne, isolate CBS 538.82, causal agent of cypress canker disease.</title>
        <authorList>
            <person name="Scali E."/>
            <person name="Rocca G.D."/>
            <person name="Danti R."/>
            <person name="Garbelotto M."/>
            <person name="Barberini S."/>
            <person name="Baroncelli R."/>
            <person name="Emiliani G."/>
        </authorList>
    </citation>
    <scope>NUCLEOTIDE SEQUENCE [LARGE SCALE GENOMIC DNA]</scope>
    <source>
        <strain evidence="6 7">BM-138-508</strain>
    </source>
</reference>
<dbReference type="Pfam" id="PF26153">
    <property type="entry name" value="LEA-2L_5"/>
    <property type="match status" value="1"/>
</dbReference>
<feature type="domain" description="Tag1-like fourth Ig-like" evidence="4">
    <location>
        <begin position="592"/>
        <end position="703"/>
    </location>
</feature>
<dbReference type="Pfam" id="PF26150">
    <property type="entry name" value="LEA-2_4"/>
    <property type="match status" value="1"/>
</dbReference>
<feature type="domain" description="Tag1-like fifth Ig-like" evidence="5">
    <location>
        <begin position="731"/>
        <end position="842"/>
    </location>
</feature>
<evidence type="ECO:0000313" key="7">
    <source>
        <dbReference type="Proteomes" id="UP001408356"/>
    </source>
</evidence>
<keyword evidence="2" id="KW-1133">Transmembrane helix</keyword>
<proteinExistence type="predicted"/>